<dbReference type="Gene3D" id="3.20.20.70">
    <property type="entry name" value="Aldolase class I"/>
    <property type="match status" value="1"/>
</dbReference>
<evidence type="ECO:0000256" key="3">
    <source>
        <dbReference type="ARBA" id="ARBA00023004"/>
    </source>
</evidence>
<dbReference type="GO" id="GO:0051536">
    <property type="term" value="F:iron-sulfur cluster binding"/>
    <property type="evidence" value="ECO:0007669"/>
    <property type="project" value="UniProtKB-KW"/>
</dbReference>
<evidence type="ECO:0000259" key="5">
    <source>
        <dbReference type="Pfam" id="PF04055"/>
    </source>
</evidence>
<dbReference type="SUPFAM" id="SSF47781">
    <property type="entry name" value="RuvA domain 2-like"/>
    <property type="match status" value="1"/>
</dbReference>
<organism evidence="6 7">
    <name type="scientific">Candidatus Aphodoplasma excrementigallinarum</name>
    <dbReference type="NCBI Taxonomy" id="2840673"/>
    <lineage>
        <taxon>Bacteria</taxon>
        <taxon>Bacillati</taxon>
        <taxon>Bacillota</taxon>
        <taxon>Clostridia</taxon>
        <taxon>Eubacteriales</taxon>
        <taxon>Candidatus Aphodoplasma</taxon>
    </lineage>
</organism>
<dbReference type="InterPro" id="IPR007197">
    <property type="entry name" value="rSAM"/>
</dbReference>
<keyword evidence="3" id="KW-0408">Iron</keyword>
<dbReference type="PANTHER" id="PTHR21180">
    <property type="entry name" value="ENDONUCLEASE/EXONUCLEASE/PHOSPHATASE FAMILY DOMAIN-CONTAINING PROTEIN 1"/>
    <property type="match status" value="1"/>
</dbReference>
<accession>A0A9D1SZQ1</accession>
<dbReference type="EMBL" id="DVOF01000044">
    <property type="protein sequence ID" value="HIV02217.1"/>
    <property type="molecule type" value="Genomic_DNA"/>
</dbReference>
<sequence>MELIEKLSILGAAAKYDAACTSSGVKRRSKRDGGIGNAVSCGICHSFASDGRCISLLKVLLTNYCIYDCKYCINRCSNDVPRAAFTPEEIADLTINFYVRNYIEGLFLSSAVVKNPDYTMELLCRALEILRYRYRFNGYIHAKTIPGASPQLIEKLGHLADRISVNIELPSQKSLNLLAPQKSKDAILRPMGQISSSIAQNRQELALYRHATQFAPAGQSTQMIIGASQESDYQILSLTAGLYKKYGLKRVFFSAYVPVGTDPNLPVVDKPPLLREHRLYQADWLLRFYGFDAEEILNEKSPNFDPLLDPKCNWAMKNLHLFPVDVNRAPYEMLLRVPGIGVKSAQRIRTARRVRSLDFAGLKRIGVVLRRARFFITVNGKYMDDLKVSESFILQNLLSDAKNNIPIEAENQRQLSLFDEKPALDVKSDVCAFLTEGSAEKKEAQPCRTAV</sequence>
<dbReference type="NCBIfam" id="TIGR03916">
    <property type="entry name" value="rSAM_link_UDG"/>
    <property type="match status" value="1"/>
</dbReference>
<dbReference type="GO" id="GO:0003824">
    <property type="term" value="F:catalytic activity"/>
    <property type="evidence" value="ECO:0007669"/>
    <property type="project" value="InterPro"/>
</dbReference>
<gene>
    <name evidence="6" type="ORF">IAC74_01480</name>
</gene>
<dbReference type="SFLD" id="SFLDG01102">
    <property type="entry name" value="Uncharacterised_Radical_SAM_Su"/>
    <property type="match status" value="1"/>
</dbReference>
<feature type="domain" description="Radical SAM core" evidence="5">
    <location>
        <begin position="60"/>
        <end position="189"/>
    </location>
</feature>
<dbReference type="AlphaFoldDB" id="A0A9D1SZQ1"/>
<dbReference type="PANTHER" id="PTHR21180:SF9">
    <property type="entry name" value="TYPE II SECRETION SYSTEM PROTEIN K"/>
    <property type="match status" value="1"/>
</dbReference>
<dbReference type="Proteomes" id="UP000886743">
    <property type="component" value="Unassembled WGS sequence"/>
</dbReference>
<evidence type="ECO:0000256" key="1">
    <source>
        <dbReference type="ARBA" id="ARBA00022691"/>
    </source>
</evidence>
<dbReference type="SFLD" id="SFLDS00029">
    <property type="entry name" value="Radical_SAM"/>
    <property type="match status" value="1"/>
</dbReference>
<dbReference type="Gene3D" id="1.10.150.320">
    <property type="entry name" value="Photosystem II 12 kDa extrinsic protein"/>
    <property type="match status" value="1"/>
</dbReference>
<dbReference type="GO" id="GO:0046872">
    <property type="term" value="F:metal ion binding"/>
    <property type="evidence" value="ECO:0007669"/>
    <property type="project" value="UniProtKB-KW"/>
</dbReference>
<dbReference type="InterPro" id="IPR051675">
    <property type="entry name" value="Endo/Exo/Phosphatase_dom_1"/>
</dbReference>
<dbReference type="InterPro" id="IPR023874">
    <property type="entry name" value="DNA_rSAM_put"/>
</dbReference>
<protein>
    <submittedName>
        <fullName evidence="6">DNA modification/repair radical SAM protein</fullName>
    </submittedName>
</protein>
<proteinExistence type="predicted"/>
<reference evidence="6" key="1">
    <citation type="submission" date="2020-10" db="EMBL/GenBank/DDBJ databases">
        <authorList>
            <person name="Gilroy R."/>
        </authorList>
    </citation>
    <scope>NUCLEOTIDE SEQUENCE</scope>
    <source>
        <strain evidence="6">4920</strain>
    </source>
</reference>
<dbReference type="Pfam" id="PF04055">
    <property type="entry name" value="Radical_SAM"/>
    <property type="match status" value="1"/>
</dbReference>
<name>A0A9D1SZQ1_9FIRM</name>
<evidence type="ECO:0000313" key="7">
    <source>
        <dbReference type="Proteomes" id="UP000886743"/>
    </source>
</evidence>
<reference evidence="6" key="2">
    <citation type="journal article" date="2021" name="PeerJ">
        <title>Extensive microbial diversity within the chicken gut microbiome revealed by metagenomics and culture.</title>
        <authorList>
            <person name="Gilroy R."/>
            <person name="Ravi A."/>
            <person name="Getino M."/>
            <person name="Pursley I."/>
            <person name="Horton D.L."/>
            <person name="Alikhan N.F."/>
            <person name="Baker D."/>
            <person name="Gharbi K."/>
            <person name="Hall N."/>
            <person name="Watson M."/>
            <person name="Adriaenssens E.M."/>
            <person name="Foster-Nyarko E."/>
            <person name="Jarju S."/>
            <person name="Secka A."/>
            <person name="Antonio M."/>
            <person name="Oren A."/>
            <person name="Chaudhuri R.R."/>
            <person name="La Ragione R."/>
            <person name="Hildebrand F."/>
            <person name="Pallen M.J."/>
        </authorList>
    </citation>
    <scope>NUCLEOTIDE SEQUENCE</scope>
    <source>
        <strain evidence="6">4920</strain>
    </source>
</reference>
<evidence type="ECO:0000256" key="2">
    <source>
        <dbReference type="ARBA" id="ARBA00022723"/>
    </source>
</evidence>
<comment type="caution">
    <text evidence="6">The sequence shown here is derived from an EMBL/GenBank/DDBJ whole genome shotgun (WGS) entry which is preliminary data.</text>
</comment>
<evidence type="ECO:0000313" key="6">
    <source>
        <dbReference type="EMBL" id="HIV02217.1"/>
    </source>
</evidence>
<dbReference type="SUPFAM" id="SSF102114">
    <property type="entry name" value="Radical SAM enzymes"/>
    <property type="match status" value="1"/>
</dbReference>
<keyword evidence="1" id="KW-0949">S-adenosyl-L-methionine</keyword>
<keyword evidence="2" id="KW-0479">Metal-binding</keyword>
<dbReference type="InterPro" id="IPR058240">
    <property type="entry name" value="rSAM_sf"/>
</dbReference>
<dbReference type="InterPro" id="IPR013785">
    <property type="entry name" value="Aldolase_TIM"/>
</dbReference>
<dbReference type="CDD" id="cd01335">
    <property type="entry name" value="Radical_SAM"/>
    <property type="match status" value="1"/>
</dbReference>
<dbReference type="InterPro" id="IPR010994">
    <property type="entry name" value="RuvA_2-like"/>
</dbReference>
<evidence type="ECO:0000256" key="4">
    <source>
        <dbReference type="ARBA" id="ARBA00023014"/>
    </source>
</evidence>
<keyword evidence="4" id="KW-0411">Iron-sulfur</keyword>